<keyword evidence="1" id="KW-0472">Membrane</keyword>
<reference evidence="2 3" key="1">
    <citation type="submission" date="2013-11" db="EMBL/GenBank/DDBJ databases">
        <title>The Genome Sequence of Phytophthora parasitica P1569.</title>
        <authorList>
            <consortium name="The Broad Institute Genomics Platform"/>
            <person name="Russ C."/>
            <person name="Tyler B."/>
            <person name="Panabieres F."/>
            <person name="Shan W."/>
            <person name="Tripathy S."/>
            <person name="Grunwald N."/>
            <person name="Machado M."/>
            <person name="Johnson C.S."/>
            <person name="Arredondo F."/>
            <person name="Hong C."/>
            <person name="Coffey M."/>
            <person name="Young S.K."/>
            <person name="Zeng Q."/>
            <person name="Gargeya S."/>
            <person name="Fitzgerald M."/>
            <person name="Abouelleil A."/>
            <person name="Alvarado L."/>
            <person name="Chapman S.B."/>
            <person name="Gainer-Dewar J."/>
            <person name="Goldberg J."/>
            <person name="Griggs A."/>
            <person name="Gujja S."/>
            <person name="Hansen M."/>
            <person name="Howarth C."/>
            <person name="Imamovic A."/>
            <person name="Ireland A."/>
            <person name="Larimer J."/>
            <person name="McCowan C."/>
            <person name="Murphy C."/>
            <person name="Pearson M."/>
            <person name="Poon T.W."/>
            <person name="Priest M."/>
            <person name="Roberts A."/>
            <person name="Saif S."/>
            <person name="Shea T."/>
            <person name="Sykes S."/>
            <person name="Wortman J."/>
            <person name="Nusbaum C."/>
            <person name="Birren B."/>
        </authorList>
    </citation>
    <scope>NUCLEOTIDE SEQUENCE [LARGE SCALE GENOMIC DNA]</scope>
    <source>
        <strain evidence="2 3">P1569</strain>
    </source>
</reference>
<organism evidence="2 3">
    <name type="scientific">Phytophthora nicotianae P1569</name>
    <dbReference type="NCBI Taxonomy" id="1317065"/>
    <lineage>
        <taxon>Eukaryota</taxon>
        <taxon>Sar</taxon>
        <taxon>Stramenopiles</taxon>
        <taxon>Oomycota</taxon>
        <taxon>Peronosporomycetes</taxon>
        <taxon>Peronosporales</taxon>
        <taxon>Peronosporaceae</taxon>
        <taxon>Phytophthora</taxon>
    </lineage>
</organism>
<dbReference type="OrthoDB" id="89249at2759"/>
<name>V9ERQ2_PHYNI</name>
<evidence type="ECO:0000256" key="1">
    <source>
        <dbReference type="SAM" id="Phobius"/>
    </source>
</evidence>
<protein>
    <submittedName>
        <fullName evidence="2">Uncharacterized protein</fullName>
    </submittedName>
</protein>
<gene>
    <name evidence="2" type="ORF">F443_13937</name>
</gene>
<proteinExistence type="predicted"/>
<dbReference type="EMBL" id="ANIZ01002421">
    <property type="protein sequence ID" value="ETI40772.1"/>
    <property type="molecule type" value="Genomic_DNA"/>
</dbReference>
<evidence type="ECO:0000313" key="2">
    <source>
        <dbReference type="EMBL" id="ETI40772.1"/>
    </source>
</evidence>
<keyword evidence="3" id="KW-1185">Reference proteome</keyword>
<sequence length="168" mass="18383">MAAKAKKAASSSHSVKAKPTTAVVKVLVASSPPSPAAQSLAMRPTTPPPTPTAYQRLVALLNNAAAANGANRRVISTIEKLQTYVKASTMTSEPVKIRIKLLWISDHDYKEHKLVRLHCIDADSPEPLADLVEVRRFVFDYILTIGLFSSAFFMATTRQTVTRSTRFC</sequence>
<accession>V9ERQ2</accession>
<evidence type="ECO:0000313" key="3">
    <source>
        <dbReference type="Proteomes" id="UP000018721"/>
    </source>
</evidence>
<dbReference type="HOGENOM" id="CLU_135331_0_0_1"/>
<dbReference type="AlphaFoldDB" id="V9ERQ2"/>
<comment type="caution">
    <text evidence="2">The sequence shown here is derived from an EMBL/GenBank/DDBJ whole genome shotgun (WGS) entry which is preliminary data.</text>
</comment>
<dbReference type="Proteomes" id="UP000018721">
    <property type="component" value="Unassembled WGS sequence"/>
</dbReference>
<keyword evidence="1" id="KW-0812">Transmembrane</keyword>
<keyword evidence="1" id="KW-1133">Transmembrane helix</keyword>
<feature type="transmembrane region" description="Helical" evidence="1">
    <location>
        <begin position="137"/>
        <end position="156"/>
    </location>
</feature>